<comment type="caution">
    <text evidence="1">The sequence shown here is derived from an EMBL/GenBank/DDBJ whole genome shotgun (WGS) entry which is preliminary data.</text>
</comment>
<evidence type="ECO:0000313" key="1">
    <source>
        <dbReference type="EMBL" id="MBP2376851.1"/>
    </source>
</evidence>
<evidence type="ECO:0000313" key="2">
    <source>
        <dbReference type="Proteomes" id="UP000703720"/>
    </source>
</evidence>
<name>A0ABS4WKX1_9MICO</name>
<dbReference type="RefSeq" id="WP_210096271.1">
    <property type="nucleotide sequence ID" value="NZ_BAAAIO010000001.1"/>
</dbReference>
<accession>A0ABS4WKX1</accession>
<dbReference type="Proteomes" id="UP000703720">
    <property type="component" value="Unassembled WGS sequence"/>
</dbReference>
<protein>
    <submittedName>
        <fullName evidence="1">Uncharacterized protein</fullName>
    </submittedName>
</protein>
<proteinExistence type="predicted"/>
<sequence length="350" mass="37513">MSAKDSAQIQIAYSVEHIEEGPKFVLTQLIEHHNLLGAVASEIYALLPDTSVWALVITGDLPKSVDARTAHRGLSGYTTGRGAGHAGAITLPREEGGFDIVLGVDLLVDPPGDDLDIEGIVASSLATGRHLGRHEAGHVLLSLRGEDSRTFRDDVNGLPLDAVGWTDVVAADVDDFRIERHTREVTPPRFSHVAGLEDALHHLAAELRESKRMSASDPVGAMKRSDIAIVGSIRVFAYLAAELGLDDDGIPVAPSEPSDIWDFYVADMWSRWSAAFHSLQPVDAPMGHHELVAANHSLCRLAAQWSARAGYRRDVTAGGVHTAEWAGMQYGDGLGANDATAPGCFDDNPD</sequence>
<organism evidence="1 2">
    <name type="scientific">Microbacterium phyllosphaerae</name>
    <dbReference type="NCBI Taxonomy" id="124798"/>
    <lineage>
        <taxon>Bacteria</taxon>
        <taxon>Bacillati</taxon>
        <taxon>Actinomycetota</taxon>
        <taxon>Actinomycetes</taxon>
        <taxon>Micrococcales</taxon>
        <taxon>Microbacteriaceae</taxon>
        <taxon>Microbacterium</taxon>
    </lineage>
</organism>
<dbReference type="EMBL" id="JAGIOA010000001">
    <property type="protein sequence ID" value="MBP2376851.1"/>
    <property type="molecule type" value="Genomic_DNA"/>
</dbReference>
<gene>
    <name evidence="1" type="ORF">JOF42_000346</name>
</gene>
<reference evidence="1 2" key="1">
    <citation type="submission" date="2021-03" db="EMBL/GenBank/DDBJ databases">
        <title>Sequencing the genomes of 1000 actinobacteria strains.</title>
        <authorList>
            <person name="Klenk H.-P."/>
        </authorList>
    </citation>
    <scope>NUCLEOTIDE SEQUENCE [LARGE SCALE GENOMIC DNA]</scope>
    <source>
        <strain evidence="1 2">DSM 13468</strain>
    </source>
</reference>
<keyword evidence="2" id="KW-1185">Reference proteome</keyword>